<dbReference type="OMA" id="EEFCFDH"/>
<evidence type="ECO:0000313" key="2">
    <source>
        <dbReference type="EnsemblPlants" id="HORVU.MOREX.r3.1HG0042860.1"/>
    </source>
</evidence>
<evidence type="ECO:0000256" key="1">
    <source>
        <dbReference type="SAM" id="MobiDB-lite"/>
    </source>
</evidence>
<feature type="region of interest" description="Disordered" evidence="1">
    <location>
        <begin position="123"/>
        <end position="251"/>
    </location>
</feature>
<gene>
    <name evidence="2" type="primary">LOC123409567</name>
</gene>
<keyword evidence="3" id="KW-1185">Reference proteome</keyword>
<reference evidence="3" key="1">
    <citation type="journal article" date="2012" name="Nature">
        <title>A physical, genetic and functional sequence assembly of the barley genome.</title>
        <authorList>
            <consortium name="The International Barley Genome Sequencing Consortium"/>
            <person name="Mayer K.F."/>
            <person name="Waugh R."/>
            <person name="Brown J.W."/>
            <person name="Schulman A."/>
            <person name="Langridge P."/>
            <person name="Platzer M."/>
            <person name="Fincher G.B."/>
            <person name="Muehlbauer G.J."/>
            <person name="Sato K."/>
            <person name="Close T.J."/>
            <person name="Wise R.P."/>
            <person name="Stein N."/>
        </authorList>
    </citation>
    <scope>NUCLEOTIDE SEQUENCE [LARGE SCALE GENOMIC DNA]</scope>
    <source>
        <strain evidence="3">cv. Morex</strain>
    </source>
</reference>
<accession>A0A8I6W5L4</accession>
<dbReference type="Gramene" id="HORVU.MOREX.r2.1HG0033260.1">
    <property type="protein sequence ID" value="HORVU.MOREX.r2.1HG0033260.1"/>
    <property type="gene ID" value="HORVU.MOREX.r2.1HG0033260"/>
</dbReference>
<dbReference type="Gramene" id="HORVU.MOREX.r3.1HG0042860.1">
    <property type="protein sequence ID" value="HORVU.MOREX.r3.1HG0042860.1"/>
    <property type="gene ID" value="HORVU.MOREX.r3.1HG0042860"/>
</dbReference>
<dbReference type="GeneID" id="123409567"/>
<feature type="compositionally biased region" description="Polar residues" evidence="1">
    <location>
        <begin position="123"/>
        <end position="133"/>
    </location>
</feature>
<dbReference type="RefSeq" id="XP_044958369.1">
    <property type="nucleotide sequence ID" value="XM_045102434.1"/>
</dbReference>
<dbReference type="KEGG" id="hvg:123409567"/>
<protein>
    <submittedName>
        <fullName evidence="2">Uncharacterized protein</fullName>
    </submittedName>
</protein>
<dbReference type="Proteomes" id="UP000011116">
    <property type="component" value="Chromosome 1H"/>
</dbReference>
<proteinExistence type="predicted"/>
<reference evidence="2" key="2">
    <citation type="submission" date="2020-10" db="EMBL/GenBank/DDBJ databases">
        <authorList>
            <person name="Scholz U."/>
            <person name="Mascher M."/>
            <person name="Fiebig A."/>
        </authorList>
    </citation>
    <scope>NUCLEOTIDE SEQUENCE [LARGE SCALE GENOMIC DNA]</scope>
    <source>
        <strain evidence="2">cv. Morex</strain>
    </source>
</reference>
<evidence type="ECO:0000313" key="3">
    <source>
        <dbReference type="Proteomes" id="UP000011116"/>
    </source>
</evidence>
<feature type="compositionally biased region" description="Basic and acidic residues" evidence="1">
    <location>
        <begin position="339"/>
        <end position="349"/>
    </location>
</feature>
<sequence length="390" mass="40281">MEMARAFFHTPQRQHHLAELRVEGDQSPVAFSDPCAAGRKRHCLFPAFSPRKKMLVDLPPFSSAPAPSPPPRAGRVVSVFSLAMSPSSGSNGSFAFYALPEQPAPKGSNRSGAFAFLTSPERSLTPMGSTASSGCGVFSSRPSLSPGHGGSNGTGAIASLAPPTPTRTGSNANDGGESAFLASPNAALGRKDSPASASDKALSPAGHRISGGGDLVFSPPLVLSASRTSASPERKAEGSTLWSRRRGKKRQLEGQLQVTLPLKKVAKTEALAIGDPTRRVAQSVSSTRPCCAFVKSPARAINQEGSKDILAASGASCSSSPYQSPAGTICTLDTSPTRPLEKAGRRESDAQVSGERGGGHGAAACQGAEVVVCVTCSCGARKEFSFDHRH</sequence>
<feature type="compositionally biased region" description="Polar residues" evidence="1">
    <location>
        <begin position="328"/>
        <end position="337"/>
    </location>
</feature>
<feature type="region of interest" description="Disordered" evidence="1">
    <location>
        <begin position="328"/>
        <end position="362"/>
    </location>
</feature>
<reference evidence="2" key="3">
    <citation type="submission" date="2022-01" db="UniProtKB">
        <authorList>
            <consortium name="EnsemblPlants"/>
        </authorList>
    </citation>
    <scope>IDENTIFICATION</scope>
    <source>
        <strain evidence="2">subsp. vulgare</strain>
    </source>
</reference>
<dbReference type="EnsemblPlants" id="HORVU.MOREX.r3.1HG0042860.1">
    <property type="protein sequence ID" value="HORVU.MOREX.r3.1HG0042860.1"/>
    <property type="gene ID" value="HORVU.MOREX.r3.1HG0042860"/>
</dbReference>
<dbReference type="AlphaFoldDB" id="A0A8I6W5L4"/>
<name>A0A8I6W5L4_HORVV</name>
<organism evidence="2 3">
    <name type="scientific">Hordeum vulgare subsp. vulgare</name>
    <name type="common">Domesticated barley</name>
    <dbReference type="NCBI Taxonomy" id="112509"/>
    <lineage>
        <taxon>Eukaryota</taxon>
        <taxon>Viridiplantae</taxon>
        <taxon>Streptophyta</taxon>
        <taxon>Embryophyta</taxon>
        <taxon>Tracheophyta</taxon>
        <taxon>Spermatophyta</taxon>
        <taxon>Magnoliopsida</taxon>
        <taxon>Liliopsida</taxon>
        <taxon>Poales</taxon>
        <taxon>Poaceae</taxon>
        <taxon>BOP clade</taxon>
        <taxon>Pooideae</taxon>
        <taxon>Triticodae</taxon>
        <taxon>Triticeae</taxon>
        <taxon>Hordeinae</taxon>
        <taxon>Hordeum</taxon>
    </lineage>
</organism>
<dbReference type="OrthoDB" id="693905at2759"/>